<evidence type="ECO:0000259" key="2">
    <source>
        <dbReference type="Pfam" id="PF24864"/>
    </source>
</evidence>
<feature type="compositionally biased region" description="Polar residues" evidence="1">
    <location>
        <begin position="1"/>
        <end position="11"/>
    </location>
</feature>
<dbReference type="PANTHER" id="PTHR38790:SF4">
    <property type="entry name" value="2EXR DOMAIN-CONTAINING PROTEIN"/>
    <property type="match status" value="1"/>
</dbReference>
<evidence type="ECO:0000313" key="3">
    <source>
        <dbReference type="EMBL" id="KAF4452298.1"/>
    </source>
</evidence>
<protein>
    <recommendedName>
        <fullName evidence="2">DUF7730 domain-containing protein</fullName>
    </recommendedName>
</protein>
<dbReference type="EMBL" id="JAADJG010000192">
    <property type="protein sequence ID" value="KAF4452298.1"/>
    <property type="molecule type" value="Genomic_DNA"/>
</dbReference>
<proteinExistence type="predicted"/>
<dbReference type="Proteomes" id="UP000605986">
    <property type="component" value="Unassembled WGS sequence"/>
</dbReference>
<organism evidence="3 4">
    <name type="scientific">Fusarium austroafricanum</name>
    <dbReference type="NCBI Taxonomy" id="2364996"/>
    <lineage>
        <taxon>Eukaryota</taxon>
        <taxon>Fungi</taxon>
        <taxon>Dikarya</taxon>
        <taxon>Ascomycota</taxon>
        <taxon>Pezizomycotina</taxon>
        <taxon>Sordariomycetes</taxon>
        <taxon>Hypocreomycetidae</taxon>
        <taxon>Hypocreales</taxon>
        <taxon>Nectriaceae</taxon>
        <taxon>Fusarium</taxon>
        <taxon>Fusarium concolor species complex</taxon>
    </lineage>
</organism>
<dbReference type="AlphaFoldDB" id="A0A8H4P0A2"/>
<keyword evidence="4" id="KW-1185">Reference proteome</keyword>
<evidence type="ECO:0000256" key="1">
    <source>
        <dbReference type="SAM" id="MobiDB-lite"/>
    </source>
</evidence>
<name>A0A8H4P0A2_9HYPO</name>
<dbReference type="PANTHER" id="PTHR38790">
    <property type="entry name" value="2EXR DOMAIN-CONTAINING PROTEIN-RELATED"/>
    <property type="match status" value="1"/>
</dbReference>
<evidence type="ECO:0000313" key="4">
    <source>
        <dbReference type="Proteomes" id="UP000605986"/>
    </source>
</evidence>
<sequence>MASSSPINQLPSPDYNPRSPVYDADDVGSDWDGLEWLYWRDHVDLMPRLPVDRPRCLTPSGFREGDDQDQQRPVAACQASPWFKLPIHPRHDILRLTFGDKKVHMCLSFKDTERPVPIPSEPMDIAERNLWRWRGCICSRQEDMSLGPMTRGGHNKGPWVDDCCAGTLYREKIGIMGWLRSCRQNYAETINILYKYNTIVLSGEATIEHLNRLVIRPRLEMITSLEVKCPVVNIANYNAAPGDIGIDSHGFFKMVLDLVRHNFTNIKRLYISMEPKIQLGGYDLIQDIEAFDKFIREMPRFEECALALPDLLFDEDKVSHSIKDFYDRRTSYSQIWRQLGGIGTWKPGKNNIRNYSRDDNVRGKFTSIQLPWVDSYPKPPYHLGENPGPGYWILEACEMPINSGSDVDWDGNYTGTDEWPF</sequence>
<gene>
    <name evidence="3" type="ORF">F53441_4816</name>
</gene>
<comment type="caution">
    <text evidence="3">The sequence shown here is derived from an EMBL/GenBank/DDBJ whole genome shotgun (WGS) entry which is preliminary data.</text>
</comment>
<feature type="domain" description="DUF7730" evidence="2">
    <location>
        <begin position="78"/>
        <end position="238"/>
    </location>
</feature>
<dbReference type="OrthoDB" id="515692at2759"/>
<accession>A0A8H4P0A2</accession>
<feature type="region of interest" description="Disordered" evidence="1">
    <location>
        <begin position="1"/>
        <end position="21"/>
    </location>
</feature>
<dbReference type="Pfam" id="PF24864">
    <property type="entry name" value="DUF7730"/>
    <property type="match status" value="1"/>
</dbReference>
<reference evidence="3" key="1">
    <citation type="submission" date="2020-01" db="EMBL/GenBank/DDBJ databases">
        <title>Identification and distribution of gene clusters putatively required for synthesis of sphingolipid metabolism inhibitors in phylogenetically diverse species of the filamentous fungus Fusarium.</title>
        <authorList>
            <person name="Kim H.-S."/>
            <person name="Busman M."/>
            <person name="Brown D.W."/>
            <person name="Divon H."/>
            <person name="Uhlig S."/>
            <person name="Proctor R.H."/>
        </authorList>
    </citation>
    <scope>NUCLEOTIDE SEQUENCE</scope>
    <source>
        <strain evidence="3">NRRL 53441</strain>
    </source>
</reference>
<dbReference type="InterPro" id="IPR056632">
    <property type="entry name" value="DUF7730"/>
</dbReference>